<dbReference type="RefSeq" id="XP_049179290.1">
    <property type="nucleotide sequence ID" value="XM_049325060.1"/>
</dbReference>
<dbReference type="Pfam" id="PF04810">
    <property type="entry name" value="zf-Sec23_Sec24"/>
    <property type="match status" value="1"/>
</dbReference>
<evidence type="ECO:0000256" key="3">
    <source>
        <dbReference type="ARBA" id="ARBA00022448"/>
    </source>
</evidence>
<dbReference type="PANTHER" id="PTHR13803">
    <property type="entry name" value="SEC24-RELATED PROTEIN"/>
    <property type="match status" value="1"/>
</dbReference>
<evidence type="ECO:0000256" key="7">
    <source>
        <dbReference type="SAM" id="MobiDB-lite"/>
    </source>
</evidence>
<dbReference type="GO" id="GO:0006886">
    <property type="term" value="P:intracellular protein transport"/>
    <property type="evidence" value="ECO:0007669"/>
    <property type="project" value="InterPro"/>
</dbReference>
<dbReference type="PANTHER" id="PTHR13803:SF4">
    <property type="entry name" value="SECRETORY 24CD, ISOFORM C"/>
    <property type="match status" value="1"/>
</dbReference>
<keyword evidence="3" id="KW-0813">Transport</keyword>
<comment type="subcellular location">
    <subcellularLocation>
        <location evidence="1">Golgi apparatus membrane</location>
    </subcellularLocation>
</comment>
<evidence type="ECO:0000256" key="4">
    <source>
        <dbReference type="ARBA" id="ARBA00022490"/>
    </source>
</evidence>
<dbReference type="InterPro" id="IPR036465">
    <property type="entry name" value="vWFA_dom_sf"/>
</dbReference>
<dbReference type="Pfam" id="PF04815">
    <property type="entry name" value="Sec23_helical"/>
    <property type="match status" value="1"/>
</dbReference>
<dbReference type="SUPFAM" id="SSF82754">
    <property type="entry name" value="C-terminal, gelsolin-like domain of Sec23/24"/>
    <property type="match status" value="1"/>
</dbReference>
<dbReference type="Gene3D" id="2.60.40.1670">
    <property type="entry name" value="beta-sandwich domain of Sec23/24"/>
    <property type="match status" value="1"/>
</dbReference>
<dbReference type="GO" id="GO:0008270">
    <property type="term" value="F:zinc ion binding"/>
    <property type="evidence" value="ECO:0007669"/>
    <property type="project" value="InterPro"/>
</dbReference>
<dbReference type="Pfam" id="PF08033">
    <property type="entry name" value="Sec23_BS"/>
    <property type="match status" value="1"/>
</dbReference>
<dbReference type="Proteomes" id="UP001202479">
    <property type="component" value="Unassembled WGS sequence"/>
</dbReference>
<dbReference type="InterPro" id="IPR006896">
    <property type="entry name" value="Sec23/24_trunk_dom"/>
</dbReference>
<dbReference type="AlphaFoldDB" id="A0AAI9SV01"/>
<feature type="compositionally biased region" description="Low complexity" evidence="7">
    <location>
        <begin position="155"/>
        <end position="166"/>
    </location>
</feature>
<dbReference type="GO" id="GO:0030127">
    <property type="term" value="C:COPII vesicle coat"/>
    <property type="evidence" value="ECO:0007669"/>
    <property type="project" value="InterPro"/>
</dbReference>
<keyword evidence="5" id="KW-0653">Protein transport</keyword>
<reference evidence="12" key="1">
    <citation type="journal article" date="2022" name="DNA Res.">
        <title>Genome analysis of five recently described species of the CUG-Ser clade uncovers Candida theae as a new hybrid lineage with pathogenic potential in the Candida parapsilosis species complex.</title>
        <authorList>
            <person name="Mixao V."/>
            <person name="Del Olmo V."/>
            <person name="Hegedusova E."/>
            <person name="Saus E."/>
            <person name="Pryszcz L."/>
            <person name="Cillingova A."/>
            <person name="Nosek J."/>
            <person name="Gabaldon T."/>
        </authorList>
    </citation>
    <scope>NUCLEOTIDE SEQUENCE</scope>
    <source>
        <strain evidence="12">CBS 10844</strain>
    </source>
</reference>
<proteinExistence type="inferred from homology"/>
<protein>
    <submittedName>
        <fullName evidence="12">SFB3</fullName>
    </submittedName>
</protein>
<dbReference type="InterPro" id="IPR029006">
    <property type="entry name" value="ADF-H/Gelsolin-like_dom_sf"/>
</dbReference>
<accession>A0AAI9SV01</accession>
<dbReference type="Gene3D" id="1.20.120.730">
    <property type="entry name" value="Sec23/Sec24 helical domain"/>
    <property type="match status" value="1"/>
</dbReference>
<evidence type="ECO:0000259" key="11">
    <source>
        <dbReference type="Pfam" id="PF08033"/>
    </source>
</evidence>
<dbReference type="InterPro" id="IPR012990">
    <property type="entry name" value="Beta-sandwich_Sec23_24"/>
</dbReference>
<dbReference type="Pfam" id="PF04811">
    <property type="entry name" value="Sec23_trunk"/>
    <property type="match status" value="1"/>
</dbReference>
<feature type="domain" description="Zinc finger Sec23/Sec24-type" evidence="8">
    <location>
        <begin position="179"/>
        <end position="217"/>
    </location>
</feature>
<evidence type="ECO:0000259" key="10">
    <source>
        <dbReference type="Pfam" id="PF04815"/>
    </source>
</evidence>
<dbReference type="Gene3D" id="2.30.30.380">
    <property type="entry name" value="Zn-finger domain of Sec23/24"/>
    <property type="match status" value="1"/>
</dbReference>
<feature type="region of interest" description="Disordered" evidence="7">
    <location>
        <begin position="153"/>
        <end position="173"/>
    </location>
</feature>
<dbReference type="InterPro" id="IPR006900">
    <property type="entry name" value="Sec23/24_helical_dom"/>
</dbReference>
<dbReference type="SUPFAM" id="SSF81995">
    <property type="entry name" value="beta-sandwich domain of Sec23/24"/>
    <property type="match status" value="1"/>
</dbReference>
<evidence type="ECO:0000256" key="2">
    <source>
        <dbReference type="ARBA" id="ARBA00008334"/>
    </source>
</evidence>
<dbReference type="SUPFAM" id="SSF53300">
    <property type="entry name" value="vWA-like"/>
    <property type="match status" value="1"/>
</dbReference>
<evidence type="ECO:0000313" key="12">
    <source>
        <dbReference type="EMBL" id="KAI3403543.2"/>
    </source>
</evidence>
<dbReference type="InterPro" id="IPR036174">
    <property type="entry name" value="Znf_Sec23_Sec24_sf"/>
</dbReference>
<evidence type="ECO:0000259" key="8">
    <source>
        <dbReference type="Pfam" id="PF04810"/>
    </source>
</evidence>
<evidence type="ECO:0000259" key="9">
    <source>
        <dbReference type="Pfam" id="PF04811"/>
    </source>
</evidence>
<dbReference type="SUPFAM" id="SSF82919">
    <property type="entry name" value="Zn-finger domain of Sec23/24"/>
    <property type="match status" value="1"/>
</dbReference>
<comment type="caution">
    <text evidence="12">The sequence shown here is derived from an EMBL/GenBank/DDBJ whole genome shotgun (WGS) entry which is preliminary data.</text>
</comment>
<sequence length="916" mass="102623">MDASNQLASTTRRSRRAFHAGLNSSVPSLVPPFVPPQNIPSQIPVTEEIVPSIQSARYSAQQEYGIPDNEGNYKSFCTFSDTVPPEAGTQFHVTDQGTASPKFMRSTMYYVPESEKLRSVTKLPMAITVRPFAPQLSSEEPVPTVEIQTSAIQGNTTDNNNNNNNNNDDDDSDPLSVGPLRCYRCRTYINPSMQFTHNQKCICNICQFANNSVPQEYYAPLDARGYRVDKFVRPELHKGVYDIIVPVEYNFSKKSPETLHIVFLIDISENSIKQNLPMLVAESIRTTLFNYSSSSSSSSSGSTTFPYKIAIIAFDKRIHFFNISPKLEKTQIIISSDLDDLFVPFDEGLFADPQESQYVIEDALNHIEQLGNSSTHVADLEPCFATACKTAGMCLEMHGGGKIVSALSNLPSWGPGGLKYKDNKAVGRTPSPEVEKRIFLSDNEYWKSMTKEFVEKSIGMDLFIVSHTSVDLSNVGYLVSATGGEISRWTNLNYERDGRLFTAKFRSMILDTTGYQGQLKLRCSNGLQVAQYYGTSSSIYDSSSVRDPVIPILSKNQAFTILLSYDGQLSKKLDCHFQAAVLYTDPEGTRKVRVINLVLAVTPKLEDVFYFADENAIITTLARDTISFIGNQTLSELRESLNIKLVDVFTQYRAMNEYGHNRARTLTSKLLFPDALKNLPLHILSFLKTNSIRASTGLSADTRLCEVFNMLNMPLERLMYSLYPALVELHSLEPEEGTIDENTGFTIVPQYKELSINSLDRGVYILCDGQRTWIWIDPQANIMLIRDLFGKSYETVEELDALMDELPELPSEISQQARNLVRFFNKEIVGVDSSSVHIVRKGIDGAEQHFKEFLRDDNIGGAIKAANGPSYGEYLTNLHKAIRVQLDSDKAAQTIKQSISNVEHDTETLAQRFINF</sequence>
<evidence type="ECO:0000256" key="5">
    <source>
        <dbReference type="ARBA" id="ARBA00022927"/>
    </source>
</evidence>
<dbReference type="GO" id="GO:0000139">
    <property type="term" value="C:Golgi membrane"/>
    <property type="evidence" value="ECO:0007669"/>
    <property type="project" value="UniProtKB-SubCell"/>
</dbReference>
<dbReference type="Gene3D" id="3.40.50.410">
    <property type="entry name" value="von Willebrand factor, type A domain"/>
    <property type="match status" value="1"/>
</dbReference>
<dbReference type="Gene3D" id="3.40.20.10">
    <property type="entry name" value="Severin"/>
    <property type="match status" value="1"/>
</dbReference>
<keyword evidence="6" id="KW-0333">Golgi apparatus</keyword>
<dbReference type="InterPro" id="IPR050550">
    <property type="entry name" value="SEC23_SEC24_subfamily"/>
</dbReference>
<dbReference type="InterPro" id="IPR036180">
    <property type="entry name" value="Gelsolin-like_dom_sf"/>
</dbReference>
<comment type="similarity">
    <text evidence="2">Belongs to the SEC23/SEC24 family. SEC24 subfamily.</text>
</comment>
<dbReference type="InterPro" id="IPR006895">
    <property type="entry name" value="Znf_Sec23_Sec24"/>
</dbReference>
<feature type="domain" description="Sec23/Sec24 beta-sandwich" evidence="11">
    <location>
        <begin position="514"/>
        <end position="602"/>
    </location>
</feature>
<dbReference type="InterPro" id="IPR036175">
    <property type="entry name" value="Sec23/24_helical_dom_sf"/>
</dbReference>
<dbReference type="GO" id="GO:0070971">
    <property type="term" value="C:endoplasmic reticulum exit site"/>
    <property type="evidence" value="ECO:0007669"/>
    <property type="project" value="TreeGrafter"/>
</dbReference>
<dbReference type="GO" id="GO:0000149">
    <property type="term" value="F:SNARE binding"/>
    <property type="evidence" value="ECO:0007669"/>
    <property type="project" value="TreeGrafter"/>
</dbReference>
<evidence type="ECO:0000313" key="13">
    <source>
        <dbReference type="Proteomes" id="UP001202479"/>
    </source>
</evidence>
<gene>
    <name evidence="12" type="ORF">KGF56_003700</name>
</gene>
<keyword evidence="4" id="KW-0963">Cytoplasm</keyword>
<organism evidence="12 13">
    <name type="scientific">Candida oxycetoniae</name>
    <dbReference type="NCBI Taxonomy" id="497107"/>
    <lineage>
        <taxon>Eukaryota</taxon>
        <taxon>Fungi</taxon>
        <taxon>Dikarya</taxon>
        <taxon>Ascomycota</taxon>
        <taxon>Saccharomycotina</taxon>
        <taxon>Pichiomycetes</taxon>
        <taxon>Debaryomycetaceae</taxon>
        <taxon>Candida/Lodderomyces clade</taxon>
        <taxon>Candida</taxon>
    </lineage>
</organism>
<dbReference type="SUPFAM" id="SSF81811">
    <property type="entry name" value="Helical domain of Sec23/24"/>
    <property type="match status" value="1"/>
</dbReference>
<dbReference type="EMBL" id="JAHUZD010000125">
    <property type="protein sequence ID" value="KAI3403543.2"/>
    <property type="molecule type" value="Genomic_DNA"/>
</dbReference>
<feature type="domain" description="Sec23/Sec24 helical" evidence="10">
    <location>
        <begin position="613"/>
        <end position="719"/>
    </location>
</feature>
<dbReference type="GO" id="GO:0090110">
    <property type="term" value="P:COPII-coated vesicle cargo loading"/>
    <property type="evidence" value="ECO:0007669"/>
    <property type="project" value="TreeGrafter"/>
</dbReference>
<feature type="domain" description="Sec23/Sec24 trunk" evidence="9">
    <location>
        <begin position="257"/>
        <end position="507"/>
    </location>
</feature>
<evidence type="ECO:0000256" key="6">
    <source>
        <dbReference type="ARBA" id="ARBA00023034"/>
    </source>
</evidence>
<evidence type="ECO:0000256" key="1">
    <source>
        <dbReference type="ARBA" id="ARBA00004394"/>
    </source>
</evidence>
<keyword evidence="13" id="KW-1185">Reference proteome</keyword>
<dbReference type="GeneID" id="73381315"/>
<name>A0AAI9SV01_9ASCO</name>